<dbReference type="PANTHER" id="PTHR45661:SF3">
    <property type="entry name" value="IG-LIKE DOMAIN-CONTAINING PROTEIN"/>
    <property type="match status" value="1"/>
</dbReference>
<proteinExistence type="predicted"/>
<dbReference type="InterPro" id="IPR026906">
    <property type="entry name" value="LRR_5"/>
</dbReference>
<dbReference type="EMBL" id="DS113862">
    <property type="protein sequence ID" value="EAX94357.1"/>
    <property type="molecule type" value="Genomic_DNA"/>
</dbReference>
<dbReference type="SUPFAM" id="SSF52058">
    <property type="entry name" value="L domain-like"/>
    <property type="match status" value="2"/>
</dbReference>
<sequence length="426" mass="47679">MHECTQLTFLNYAIFYKCKYLRSIQLPPNLKRIGSACFHETESLTQISLPDTVTTIDGYTNIGRVFGNSALSQITITSNSNLNYIGSDVFANCKLTFFFFPRKLTQVDPSCFSGCPLSEIVIDEENPSYKTDGKIIYSGKNNNTLFFVSSTKTGSFTVPSYVSNVGNSAMRGGSLSEIIMLDNVKTLTSWCVSGNPITTFTFPIDVTTVPSSMFNGCKQLTTVYFTNNITKILNNAFYYCSLLKNVELPPNLTELGNEAFYNCQSLKSISLPESLETLGNAVFGLVRDIVITSQNPNIVVDEYTMYRDNNQTLFTYLGSNQNYNITIRSSCNQIAAKTFLEKNLQNVYFSNNDNMTIGANAFESSKIKSIVMPPGLNFIDINAFKLCRNLENVTFLGNQLKSIPDYCFYKNFNLKYIKLPTSIESI</sequence>
<dbReference type="RefSeq" id="XP_001307287.1">
    <property type="nucleotide sequence ID" value="XM_001307286.1"/>
</dbReference>
<reference evidence="1" key="1">
    <citation type="submission" date="2006-10" db="EMBL/GenBank/DDBJ databases">
        <authorList>
            <person name="Amadeo P."/>
            <person name="Zhao Q."/>
            <person name="Wortman J."/>
            <person name="Fraser-Liggett C."/>
            <person name="Carlton J."/>
        </authorList>
    </citation>
    <scope>NUCLEOTIDE SEQUENCE</scope>
    <source>
        <strain evidence="1">G3</strain>
    </source>
</reference>
<dbReference type="VEuPathDB" id="TrichDB:TVAG_357470"/>
<accession>A2FL68</accession>
<dbReference type="InterPro" id="IPR032675">
    <property type="entry name" value="LRR_dom_sf"/>
</dbReference>
<dbReference type="InterPro" id="IPR053139">
    <property type="entry name" value="Surface_bspA-like"/>
</dbReference>
<dbReference type="STRING" id="5722.A2FL68"/>
<reference evidence="1" key="2">
    <citation type="journal article" date="2007" name="Science">
        <title>Draft genome sequence of the sexually transmitted pathogen Trichomonas vaginalis.</title>
        <authorList>
            <person name="Carlton J.M."/>
            <person name="Hirt R.P."/>
            <person name="Silva J.C."/>
            <person name="Delcher A.L."/>
            <person name="Schatz M."/>
            <person name="Zhao Q."/>
            <person name="Wortman J.R."/>
            <person name="Bidwell S.L."/>
            <person name="Alsmark U.C.M."/>
            <person name="Besteiro S."/>
            <person name="Sicheritz-Ponten T."/>
            <person name="Noel C.J."/>
            <person name="Dacks J.B."/>
            <person name="Foster P.G."/>
            <person name="Simillion C."/>
            <person name="Van de Peer Y."/>
            <person name="Miranda-Saavedra D."/>
            <person name="Barton G.J."/>
            <person name="Westrop G.D."/>
            <person name="Mueller S."/>
            <person name="Dessi D."/>
            <person name="Fiori P.L."/>
            <person name="Ren Q."/>
            <person name="Paulsen I."/>
            <person name="Zhang H."/>
            <person name="Bastida-Corcuera F.D."/>
            <person name="Simoes-Barbosa A."/>
            <person name="Brown M.T."/>
            <person name="Hayes R.D."/>
            <person name="Mukherjee M."/>
            <person name="Okumura C.Y."/>
            <person name="Schneider R."/>
            <person name="Smith A.J."/>
            <person name="Vanacova S."/>
            <person name="Villalvazo M."/>
            <person name="Haas B.J."/>
            <person name="Pertea M."/>
            <person name="Feldblyum T.V."/>
            <person name="Utterback T.R."/>
            <person name="Shu C.L."/>
            <person name="Osoegawa K."/>
            <person name="de Jong P.J."/>
            <person name="Hrdy I."/>
            <person name="Horvathova L."/>
            <person name="Zubacova Z."/>
            <person name="Dolezal P."/>
            <person name="Malik S.B."/>
            <person name="Logsdon J.M. Jr."/>
            <person name="Henze K."/>
            <person name="Gupta A."/>
            <person name="Wang C.C."/>
            <person name="Dunne R.L."/>
            <person name="Upcroft J.A."/>
            <person name="Upcroft P."/>
            <person name="White O."/>
            <person name="Salzberg S.L."/>
            <person name="Tang P."/>
            <person name="Chiu C.-H."/>
            <person name="Lee Y.-S."/>
            <person name="Embley T.M."/>
            <person name="Coombs G.H."/>
            <person name="Mottram J.C."/>
            <person name="Tachezy J."/>
            <person name="Fraser-Liggett C.M."/>
            <person name="Johnson P.J."/>
        </authorList>
    </citation>
    <scope>NUCLEOTIDE SEQUENCE [LARGE SCALE GENOMIC DNA]</scope>
    <source>
        <strain evidence="1">G3</strain>
    </source>
</reference>
<organism evidence="1 2">
    <name type="scientific">Trichomonas vaginalis (strain ATCC PRA-98 / G3)</name>
    <dbReference type="NCBI Taxonomy" id="412133"/>
    <lineage>
        <taxon>Eukaryota</taxon>
        <taxon>Metamonada</taxon>
        <taxon>Parabasalia</taxon>
        <taxon>Trichomonadida</taxon>
        <taxon>Trichomonadidae</taxon>
        <taxon>Trichomonas</taxon>
    </lineage>
</organism>
<protein>
    <submittedName>
        <fullName evidence="1">Surface antigen BspA-like</fullName>
    </submittedName>
</protein>
<dbReference type="VEuPathDB" id="TrichDB:TVAGG3_0426890"/>
<dbReference type="InParanoid" id="A2FL68"/>
<evidence type="ECO:0000313" key="2">
    <source>
        <dbReference type="Proteomes" id="UP000001542"/>
    </source>
</evidence>
<dbReference type="Proteomes" id="UP000001542">
    <property type="component" value="Unassembled WGS sequence"/>
</dbReference>
<gene>
    <name evidence="1" type="ORF">TVAG_488960</name>
</gene>
<keyword evidence="2" id="KW-1185">Reference proteome</keyword>
<dbReference type="AlphaFoldDB" id="A2FL68"/>
<dbReference type="PANTHER" id="PTHR45661">
    <property type="entry name" value="SURFACE ANTIGEN"/>
    <property type="match status" value="1"/>
</dbReference>
<dbReference type="KEGG" id="tva:4752089"/>
<dbReference type="Pfam" id="PF13306">
    <property type="entry name" value="LRR_5"/>
    <property type="match status" value="3"/>
</dbReference>
<name>A2FL68_TRIV3</name>
<evidence type="ECO:0000313" key="1">
    <source>
        <dbReference type="EMBL" id="EAX94357.1"/>
    </source>
</evidence>
<dbReference type="Gene3D" id="3.80.10.10">
    <property type="entry name" value="Ribonuclease Inhibitor"/>
    <property type="match status" value="3"/>
</dbReference>